<comment type="caution">
    <text evidence="3">The sequence shown here is derived from an EMBL/GenBank/DDBJ whole genome shotgun (WGS) entry which is preliminary data.</text>
</comment>
<dbReference type="PANTHER" id="PTHR44068">
    <property type="entry name" value="ZGC:194242"/>
    <property type="match status" value="1"/>
</dbReference>
<dbReference type="AlphaFoldDB" id="A0A2S3ZUR0"/>
<sequence>MPILPPNASAFWPSRATPTGSWTPMMFPVPWKVYRSRIGKNKREFTELRRRTGVMSYEDSVAEHYGRGNAEQLILAHLSALGKDPEHFDIADLQGMDQLHVGGAEATSRVATRAGINAGNHVLDIGSGLGGVARHLAQHFGASVHGVELTPEFVAAATSLTRRTGLSSAVAFTQGSALAMPFEENSFDAAVLFHVGMNIQDKDQVFAEAARVLRPGSVMAVYDVMLMGGDVEEYPLPWATSAETSFLQPPLAYSDALGQAGFSVDYEAKVPVSDSVAFLERALSGSGPAGVQAAQLNNLMMFFRSGLLAPVEIYAHLD</sequence>
<evidence type="ECO:0000259" key="2">
    <source>
        <dbReference type="Pfam" id="PF08241"/>
    </source>
</evidence>
<keyword evidence="4" id="KW-1185">Reference proteome</keyword>
<feature type="domain" description="Methyltransferase type 11" evidence="2">
    <location>
        <begin position="123"/>
        <end position="220"/>
    </location>
</feature>
<dbReference type="InterPro" id="IPR050447">
    <property type="entry name" value="Erg6_SMT_methyltransf"/>
</dbReference>
<keyword evidence="1" id="KW-0808">Transferase</keyword>
<accession>A0A2S3ZUR0</accession>
<dbReference type="InterPro" id="IPR029063">
    <property type="entry name" value="SAM-dependent_MTases_sf"/>
</dbReference>
<dbReference type="CDD" id="cd02440">
    <property type="entry name" value="AdoMet_MTases"/>
    <property type="match status" value="1"/>
</dbReference>
<protein>
    <submittedName>
        <fullName evidence="3">Ubiquinone biosynthesis protein</fullName>
    </submittedName>
</protein>
<reference evidence="3 4" key="1">
    <citation type="submission" date="2018-01" db="EMBL/GenBank/DDBJ databases">
        <title>Arthrobacter sp. nov., from glaciers in China.</title>
        <authorList>
            <person name="Liu Q."/>
            <person name="Xin Y.-H."/>
        </authorList>
    </citation>
    <scope>NUCLEOTIDE SEQUENCE [LARGE SCALE GENOMIC DNA]</scope>
    <source>
        <strain evidence="3 4">HLT2-12-2</strain>
    </source>
</reference>
<dbReference type="Proteomes" id="UP000237061">
    <property type="component" value="Unassembled WGS sequence"/>
</dbReference>
<keyword evidence="3" id="KW-0830">Ubiquinone</keyword>
<organism evidence="3 4">
    <name type="scientific">Arthrobacter glacialis</name>
    <dbReference type="NCBI Taxonomy" id="1664"/>
    <lineage>
        <taxon>Bacteria</taxon>
        <taxon>Bacillati</taxon>
        <taxon>Actinomycetota</taxon>
        <taxon>Actinomycetes</taxon>
        <taxon>Micrococcales</taxon>
        <taxon>Micrococcaceae</taxon>
        <taxon>Arthrobacter</taxon>
    </lineage>
</organism>
<evidence type="ECO:0000313" key="4">
    <source>
        <dbReference type="Proteomes" id="UP000237061"/>
    </source>
</evidence>
<gene>
    <name evidence="3" type="ORF">CVS27_12540</name>
</gene>
<dbReference type="GO" id="GO:0008757">
    <property type="term" value="F:S-adenosylmethionine-dependent methyltransferase activity"/>
    <property type="evidence" value="ECO:0007669"/>
    <property type="project" value="InterPro"/>
</dbReference>
<dbReference type="EMBL" id="PPXC01000009">
    <property type="protein sequence ID" value="POH72991.1"/>
    <property type="molecule type" value="Genomic_DNA"/>
</dbReference>
<dbReference type="Gene3D" id="3.40.50.150">
    <property type="entry name" value="Vaccinia Virus protein VP39"/>
    <property type="match status" value="1"/>
</dbReference>
<proteinExistence type="predicted"/>
<name>A0A2S3ZUR0_ARTGL</name>
<evidence type="ECO:0000256" key="1">
    <source>
        <dbReference type="ARBA" id="ARBA00022679"/>
    </source>
</evidence>
<dbReference type="SUPFAM" id="SSF53335">
    <property type="entry name" value="S-adenosyl-L-methionine-dependent methyltransferases"/>
    <property type="match status" value="1"/>
</dbReference>
<evidence type="ECO:0000313" key="3">
    <source>
        <dbReference type="EMBL" id="POH72991.1"/>
    </source>
</evidence>
<dbReference type="InterPro" id="IPR013216">
    <property type="entry name" value="Methyltransf_11"/>
</dbReference>
<dbReference type="Pfam" id="PF08241">
    <property type="entry name" value="Methyltransf_11"/>
    <property type="match status" value="1"/>
</dbReference>
<dbReference type="PANTHER" id="PTHR44068:SF11">
    <property type="entry name" value="GERANYL DIPHOSPHATE 2-C-METHYLTRANSFERASE"/>
    <property type="match status" value="1"/>
</dbReference>